<gene>
    <name evidence="1" type="ORF">BIFGAL_02577</name>
</gene>
<dbReference type="STRING" id="561180.BIFGAL_02577"/>
<comment type="caution">
    <text evidence="1">The sequence shown here is derived from an EMBL/GenBank/DDBJ whole genome shotgun (WGS) entry which is preliminary data.</text>
</comment>
<name>D1NS23_9BIFI</name>
<dbReference type="Proteomes" id="UP000003656">
    <property type="component" value="Unassembled WGS sequence"/>
</dbReference>
<proteinExistence type="predicted"/>
<reference evidence="1 2" key="1">
    <citation type="submission" date="2009-11" db="EMBL/GenBank/DDBJ databases">
        <authorList>
            <person name="Weinstock G."/>
            <person name="Sodergren E."/>
            <person name="Clifton S."/>
            <person name="Fulton L."/>
            <person name="Fulton B."/>
            <person name="Courtney L."/>
            <person name="Fronick C."/>
            <person name="Harrison M."/>
            <person name="Strong C."/>
            <person name="Farmer C."/>
            <person name="Delahaunty K."/>
            <person name="Markovic C."/>
            <person name="Hall O."/>
            <person name="Minx P."/>
            <person name="Tomlinson C."/>
            <person name="Mitreva M."/>
            <person name="Nelson J."/>
            <person name="Hou S."/>
            <person name="Wollam A."/>
            <person name="Pepin K.H."/>
            <person name="Johnson M."/>
            <person name="Bhonagiri V."/>
            <person name="Nash W.E."/>
            <person name="Warren W."/>
            <person name="Chinwalla A."/>
            <person name="Mardis E.R."/>
            <person name="Wilson R.K."/>
        </authorList>
    </citation>
    <scope>NUCLEOTIDE SEQUENCE [LARGE SCALE GENOMIC DNA]</scope>
    <source>
        <strain evidence="1 2">DSM 20093</strain>
    </source>
</reference>
<evidence type="ECO:0000313" key="2">
    <source>
        <dbReference type="Proteomes" id="UP000003656"/>
    </source>
</evidence>
<evidence type="ECO:0000313" key="1">
    <source>
        <dbReference type="EMBL" id="EFA23475.1"/>
    </source>
</evidence>
<protein>
    <submittedName>
        <fullName evidence="1">Uncharacterized protein</fullName>
    </submittedName>
</protein>
<sequence>MRLARNVPYMAVIRVAYQALRWLGMQHLCTVCWFLFTPLPI</sequence>
<organism evidence="1 2">
    <name type="scientific">Bifidobacterium gallicum DSM 20093 = LMG 11596</name>
    <dbReference type="NCBI Taxonomy" id="561180"/>
    <lineage>
        <taxon>Bacteria</taxon>
        <taxon>Bacillati</taxon>
        <taxon>Actinomycetota</taxon>
        <taxon>Actinomycetes</taxon>
        <taxon>Bifidobacteriales</taxon>
        <taxon>Bifidobacteriaceae</taxon>
        <taxon>Bifidobacterium</taxon>
    </lineage>
</organism>
<dbReference type="AlphaFoldDB" id="D1NS23"/>
<accession>D1NS23</accession>
<dbReference type="EMBL" id="ABXB03000001">
    <property type="protein sequence ID" value="EFA23475.1"/>
    <property type="molecule type" value="Genomic_DNA"/>
</dbReference>